<dbReference type="Pfam" id="PF08750">
    <property type="entry name" value="CNP1"/>
    <property type="match status" value="1"/>
</dbReference>
<gene>
    <name evidence="2" type="ORF">Azoinq_04565</name>
</gene>
<protein>
    <submittedName>
        <fullName evidence="2">CNP1-like family protein</fullName>
    </submittedName>
</protein>
<accession>A0A975XW28</accession>
<evidence type="ECO:0000313" key="3">
    <source>
        <dbReference type="Proteomes" id="UP000683428"/>
    </source>
</evidence>
<evidence type="ECO:0000313" key="2">
    <source>
        <dbReference type="EMBL" id="QWT50463.1"/>
    </source>
</evidence>
<dbReference type="Proteomes" id="UP000683428">
    <property type="component" value="Chromosome"/>
</dbReference>
<dbReference type="EMBL" id="CP064782">
    <property type="protein sequence ID" value="QWT50463.1"/>
    <property type="molecule type" value="Genomic_DNA"/>
</dbReference>
<reference evidence="2" key="1">
    <citation type="submission" date="2020-11" db="EMBL/GenBank/DDBJ databases">
        <title>Azospira inquinata sp. nov.</title>
        <authorList>
            <person name="Moe W.M."/>
            <person name="Mikes M.C."/>
        </authorList>
    </citation>
    <scope>NUCLEOTIDE SEQUENCE</scope>
    <source>
        <strain evidence="2">Azo-3</strain>
    </source>
</reference>
<keyword evidence="3" id="KW-1185">Reference proteome</keyword>
<proteinExistence type="predicted"/>
<dbReference type="AlphaFoldDB" id="A0A975XW28"/>
<sequence>MVGVVCGLLWALIPFARADQDYLRSLNGRIDNPGFEEDYEKKPWAEIAAQLPPAPQEKSMVELDLGPTARNRFFVDEASLSVGADRVVRYVAIILSPSGAKNVSFEGLRCDTYERRYYAFGREDGSWSKARGNEWRRLRTDTVNGYAQTLAREFFCPDGIAIQKAEEGVAALKAGGKK</sequence>
<evidence type="ECO:0000259" key="1">
    <source>
        <dbReference type="Pfam" id="PF08750"/>
    </source>
</evidence>
<dbReference type="InterPro" id="IPR014861">
    <property type="entry name" value="CNP1-like_dom"/>
</dbReference>
<dbReference type="KEGG" id="aiq:Azoinq_04565"/>
<name>A0A975XW28_9RHOO</name>
<feature type="domain" description="CNP1-like uncharacterised" evidence="1">
    <location>
        <begin position="40"/>
        <end position="173"/>
    </location>
</feature>
<organism evidence="2 3">
    <name type="scientific">Azospira inquinata</name>
    <dbReference type="NCBI Taxonomy" id="2785627"/>
    <lineage>
        <taxon>Bacteria</taxon>
        <taxon>Pseudomonadati</taxon>
        <taxon>Pseudomonadota</taxon>
        <taxon>Betaproteobacteria</taxon>
        <taxon>Rhodocyclales</taxon>
        <taxon>Rhodocyclaceae</taxon>
        <taxon>Azospira</taxon>
    </lineage>
</organism>